<feature type="domain" description="AMP-binding enzyme C-terminal" evidence="8">
    <location>
        <begin position="548"/>
        <end position="626"/>
    </location>
</feature>
<evidence type="ECO:0000313" key="10">
    <source>
        <dbReference type="EMBL" id="PAV28218.1"/>
    </source>
</evidence>
<dbReference type="EC" id="6.2.1.1" evidence="2"/>
<evidence type="ECO:0000256" key="4">
    <source>
        <dbReference type="ARBA" id="ARBA00022741"/>
    </source>
</evidence>
<dbReference type="GO" id="GO:0005524">
    <property type="term" value="F:ATP binding"/>
    <property type="evidence" value="ECO:0007669"/>
    <property type="project" value="UniProtKB-KW"/>
</dbReference>
<dbReference type="GO" id="GO:0006085">
    <property type="term" value="P:acetyl-CoA biosynthetic process"/>
    <property type="evidence" value="ECO:0007669"/>
    <property type="project" value="TreeGrafter"/>
</dbReference>
<dbReference type="Gene3D" id="3.30.300.30">
    <property type="match status" value="1"/>
</dbReference>
<protein>
    <recommendedName>
        <fullName evidence="2">acetate--CoA ligase</fullName>
        <ecNumber evidence="2">6.2.1.1</ecNumber>
    </recommendedName>
</protein>
<organism evidence="10 11">
    <name type="scientific">Virgibacillus profundi</name>
    <dbReference type="NCBI Taxonomy" id="2024555"/>
    <lineage>
        <taxon>Bacteria</taxon>
        <taxon>Bacillati</taxon>
        <taxon>Bacillota</taxon>
        <taxon>Bacilli</taxon>
        <taxon>Bacillales</taxon>
        <taxon>Bacillaceae</taxon>
        <taxon>Virgibacillus</taxon>
    </lineage>
</organism>
<evidence type="ECO:0000256" key="2">
    <source>
        <dbReference type="ARBA" id="ARBA00013275"/>
    </source>
</evidence>
<dbReference type="Proteomes" id="UP000218887">
    <property type="component" value="Unassembled WGS sequence"/>
</dbReference>
<dbReference type="SUPFAM" id="SSF56801">
    <property type="entry name" value="Acetyl-CoA synthetase-like"/>
    <property type="match status" value="1"/>
</dbReference>
<dbReference type="GO" id="GO:0003987">
    <property type="term" value="F:acetate-CoA ligase activity"/>
    <property type="evidence" value="ECO:0007669"/>
    <property type="project" value="UniProtKB-EC"/>
</dbReference>
<dbReference type="PANTHER" id="PTHR24095">
    <property type="entry name" value="ACETYL-COENZYME A SYNTHETASE"/>
    <property type="match status" value="1"/>
</dbReference>
<evidence type="ECO:0000256" key="5">
    <source>
        <dbReference type="ARBA" id="ARBA00022840"/>
    </source>
</evidence>
<keyword evidence="5" id="KW-0067">ATP-binding</keyword>
<sequence>MGNITYEEEIRLSTDLGGIQDIIKDSKIVYPDKARQESTEIGSSEAFQTLLQQSQEDPETFWNNVAKELHWFKPWEKTISGSLSDFEFFQGGISNPCYNLLDRHIENGAGNRTALIWEGEDGKSSFYTYRMLLEEVNRFANILQSMGVKKGDPVAIYLPNLAESFIAILACFRLGAVYSTIFSGFSEQSLKDRLASYEPKMVVTADASLRRGKVIPLKEKVDHVIDEIPSVDAVIVVDRLGTKPSMEQGRDFWWHEERQKAAIHFDPVHVEANEPGIVFYTSGTTGKPKGVVHAGMAFVVQNYVYAKYHMDHRPDDVFWCTADVGWLTMHIWGVVGSLANGVTTVVYEGAPNYPEQDRFYQIIDKYRVNKLFTAPTALRMLRSLGEKALQPYDLSCLDVVSLVGEPFDPDTWHWTKDVLGQGEICVNNTWGQTETAGTPLAGAAWLTPMKPGSAGVQFLGADMGIVDNEGNPVPKGTLGNLVIKKPFPMLCRTLWKEPERYYEKYFSQVEGNYYASDIALEDEDGYFWVVGRSDDAFNVSGHRLSTMEIENAVLECDGVSEVAVIGAPDKIKGEVPVVFATIAEEFTADNDLKKQIEQSIVKGIGQLARPQSIFFVESMPKTVSGKIMRRLLKEVQIKGEVASDVTGLEDPAAIDHIREVVSGNMKTKI</sequence>
<dbReference type="InterPro" id="IPR020845">
    <property type="entry name" value="AMP-binding_CS"/>
</dbReference>
<reference evidence="10 11" key="1">
    <citation type="submission" date="2017-08" db="EMBL/GenBank/DDBJ databases">
        <title>Virgibacillus indicus sp. nov. and Virgibacillus profoundi sp. nov, two moderately halophilic bacteria isolated from marine sediment by using the Microfluidic Streak Plate.</title>
        <authorList>
            <person name="Xu B."/>
            <person name="Hu B."/>
            <person name="Wang J."/>
            <person name="Zhu Y."/>
            <person name="Huang L."/>
            <person name="Du W."/>
            <person name="Huang Y."/>
        </authorList>
    </citation>
    <scope>NUCLEOTIDE SEQUENCE [LARGE SCALE GENOMIC DNA]</scope>
    <source>
        <strain evidence="10 11">IO3-P3-H5</strain>
    </source>
</reference>
<dbReference type="PANTHER" id="PTHR24095:SF14">
    <property type="entry name" value="ACETYL-COENZYME A SYNTHETASE 1"/>
    <property type="match status" value="1"/>
</dbReference>
<gene>
    <name evidence="10" type="ORF">CIL05_17790</name>
</gene>
<evidence type="ECO:0000259" key="8">
    <source>
        <dbReference type="Pfam" id="PF13193"/>
    </source>
</evidence>
<dbReference type="EMBL" id="NPOA01000014">
    <property type="protein sequence ID" value="PAV28218.1"/>
    <property type="molecule type" value="Genomic_DNA"/>
</dbReference>
<comment type="caution">
    <text evidence="10">The sequence shown here is derived from an EMBL/GenBank/DDBJ whole genome shotgun (WGS) entry which is preliminary data.</text>
</comment>
<dbReference type="Pfam" id="PF16177">
    <property type="entry name" value="ACAS_N"/>
    <property type="match status" value="1"/>
</dbReference>
<dbReference type="PROSITE" id="PS00455">
    <property type="entry name" value="AMP_BINDING"/>
    <property type="match status" value="1"/>
</dbReference>
<evidence type="ECO:0000259" key="7">
    <source>
        <dbReference type="Pfam" id="PF00501"/>
    </source>
</evidence>
<dbReference type="Gene3D" id="3.40.50.12780">
    <property type="entry name" value="N-terminal domain of ligase-like"/>
    <property type="match status" value="1"/>
</dbReference>
<accession>A0A2A2IA15</accession>
<keyword evidence="11" id="KW-1185">Reference proteome</keyword>
<feature type="domain" description="Acetyl-coenzyme A synthetase N-terminal" evidence="9">
    <location>
        <begin position="48"/>
        <end position="99"/>
    </location>
</feature>
<comment type="similarity">
    <text evidence="1">Belongs to the ATP-dependent AMP-binding enzyme family.</text>
</comment>
<evidence type="ECO:0000256" key="6">
    <source>
        <dbReference type="ARBA" id="ARBA00022990"/>
    </source>
</evidence>
<name>A0A2A2IA15_9BACI</name>
<keyword evidence="3" id="KW-0436">Ligase</keyword>
<evidence type="ECO:0000256" key="1">
    <source>
        <dbReference type="ARBA" id="ARBA00006432"/>
    </source>
</evidence>
<proteinExistence type="inferred from homology"/>
<dbReference type="InterPro" id="IPR045851">
    <property type="entry name" value="AMP-bd_C_sf"/>
</dbReference>
<dbReference type="InterPro" id="IPR025110">
    <property type="entry name" value="AMP-bd_C"/>
</dbReference>
<dbReference type="InterPro" id="IPR000873">
    <property type="entry name" value="AMP-dep_synth/lig_dom"/>
</dbReference>
<feature type="domain" description="AMP-dependent synthetase/ligase" evidence="7">
    <location>
        <begin position="108"/>
        <end position="489"/>
    </location>
</feature>
<dbReference type="NCBIfam" id="NF001208">
    <property type="entry name" value="PRK00174.1"/>
    <property type="match status" value="1"/>
</dbReference>
<dbReference type="Pfam" id="PF13193">
    <property type="entry name" value="AMP-binding_C"/>
    <property type="match status" value="1"/>
</dbReference>
<keyword evidence="6" id="KW-0007">Acetylation</keyword>
<evidence type="ECO:0000256" key="3">
    <source>
        <dbReference type="ARBA" id="ARBA00022598"/>
    </source>
</evidence>
<evidence type="ECO:0000313" key="11">
    <source>
        <dbReference type="Proteomes" id="UP000218887"/>
    </source>
</evidence>
<dbReference type="OrthoDB" id="9778383at2"/>
<evidence type="ECO:0000259" key="9">
    <source>
        <dbReference type="Pfam" id="PF16177"/>
    </source>
</evidence>
<dbReference type="InterPro" id="IPR042099">
    <property type="entry name" value="ANL_N_sf"/>
</dbReference>
<dbReference type="AlphaFoldDB" id="A0A2A2IA15"/>
<dbReference type="FunFam" id="3.40.50.12780:FF:000001">
    <property type="entry name" value="Acetyl-coenzyme A synthetase"/>
    <property type="match status" value="1"/>
</dbReference>
<dbReference type="Pfam" id="PF00501">
    <property type="entry name" value="AMP-binding"/>
    <property type="match status" value="1"/>
</dbReference>
<keyword evidence="4" id="KW-0547">Nucleotide-binding</keyword>
<dbReference type="InterPro" id="IPR032387">
    <property type="entry name" value="ACAS_N"/>
</dbReference>
<dbReference type="GO" id="GO:0005829">
    <property type="term" value="C:cytosol"/>
    <property type="evidence" value="ECO:0007669"/>
    <property type="project" value="TreeGrafter"/>
</dbReference>